<comment type="similarity">
    <text evidence="4">Belongs to the CAF1 family.</text>
</comment>
<evidence type="ECO:0000256" key="15">
    <source>
        <dbReference type="SAM" id="MobiDB-lite"/>
    </source>
</evidence>
<dbReference type="GO" id="GO:0000289">
    <property type="term" value="P:nuclear-transcribed mRNA poly(A) tail shortening"/>
    <property type="evidence" value="ECO:0007669"/>
    <property type="project" value="TreeGrafter"/>
</dbReference>
<dbReference type="Pfam" id="PF08675">
    <property type="entry name" value="RNA_bind"/>
    <property type="match status" value="1"/>
</dbReference>
<evidence type="ECO:0000256" key="9">
    <source>
        <dbReference type="ARBA" id="ARBA00022723"/>
    </source>
</evidence>
<feature type="compositionally biased region" description="Polar residues" evidence="15">
    <location>
        <begin position="121"/>
        <end position="156"/>
    </location>
</feature>
<dbReference type="CDD" id="cd12428">
    <property type="entry name" value="RRM_PARN"/>
    <property type="match status" value="1"/>
</dbReference>
<dbReference type="Ensembl" id="ENSCCNT00000017766.1">
    <property type="protein sequence ID" value="ENSCCNP00000013534.1"/>
    <property type="gene ID" value="ENSCCNG00000014047.1"/>
</dbReference>
<keyword evidence="11" id="KW-0269">Exonuclease</keyword>
<dbReference type="GO" id="GO:0046872">
    <property type="term" value="F:metal ion binding"/>
    <property type="evidence" value="ECO:0007669"/>
    <property type="project" value="UniProtKB-KW"/>
</dbReference>
<organism evidence="17">
    <name type="scientific">Castor canadensis</name>
    <name type="common">American beaver</name>
    <dbReference type="NCBI Taxonomy" id="51338"/>
    <lineage>
        <taxon>Eukaryota</taxon>
        <taxon>Metazoa</taxon>
        <taxon>Chordata</taxon>
        <taxon>Craniata</taxon>
        <taxon>Vertebrata</taxon>
        <taxon>Euteleostomi</taxon>
        <taxon>Mammalia</taxon>
        <taxon>Eutheria</taxon>
        <taxon>Euarchontoglires</taxon>
        <taxon>Glires</taxon>
        <taxon>Rodentia</taxon>
        <taxon>Castorimorpha</taxon>
        <taxon>Castoridae</taxon>
        <taxon>Castor</taxon>
    </lineage>
</organism>
<evidence type="ECO:0000313" key="17">
    <source>
        <dbReference type="Ensembl" id="ENSCCNP00000013534.1"/>
    </source>
</evidence>
<gene>
    <name evidence="17" type="primary">LOC109694687</name>
</gene>
<evidence type="ECO:0000256" key="10">
    <source>
        <dbReference type="ARBA" id="ARBA00022801"/>
    </source>
</evidence>
<dbReference type="InterPro" id="IPR035979">
    <property type="entry name" value="RBD_domain_sf"/>
</dbReference>
<evidence type="ECO:0000256" key="5">
    <source>
        <dbReference type="ARBA" id="ARBA00012161"/>
    </source>
</evidence>
<feature type="region of interest" description="Disordered" evidence="15">
    <location>
        <begin position="110"/>
        <end position="221"/>
    </location>
</feature>
<feature type="compositionally biased region" description="Basic residues" evidence="15">
    <location>
        <begin position="189"/>
        <end position="198"/>
    </location>
</feature>
<comment type="subcellular location">
    <subcellularLocation>
        <location evidence="3">Cytoplasm</location>
    </subcellularLocation>
    <subcellularLocation>
        <location evidence="2">Nucleus</location>
    </subcellularLocation>
</comment>
<comment type="catalytic activity">
    <reaction evidence="1">
        <text>Exonucleolytic cleavage of poly(A) to 5'-AMP.</text>
        <dbReference type="EC" id="3.1.13.4"/>
    </reaction>
</comment>
<proteinExistence type="inferred from homology"/>
<dbReference type="Gene3D" id="3.30.70.330">
    <property type="match status" value="1"/>
</dbReference>
<dbReference type="GO" id="GO:0004535">
    <property type="term" value="F:poly(A)-specific ribonuclease activity"/>
    <property type="evidence" value="ECO:0007669"/>
    <property type="project" value="UniProtKB-EC"/>
</dbReference>
<protein>
    <recommendedName>
        <fullName evidence="6">Poly(A)-specific ribonuclease PARN</fullName>
        <ecNumber evidence="5">3.1.13.4</ecNumber>
    </recommendedName>
    <alternativeName>
        <fullName evidence="14">Polyadenylate-specific ribonuclease</fullName>
    </alternativeName>
</protein>
<keyword evidence="9" id="KW-0479">Metal-binding</keyword>
<evidence type="ECO:0000259" key="16">
    <source>
        <dbReference type="Pfam" id="PF08675"/>
    </source>
</evidence>
<keyword evidence="12" id="KW-0694">RNA-binding</keyword>
<evidence type="ECO:0000256" key="1">
    <source>
        <dbReference type="ARBA" id="ARBA00001663"/>
    </source>
</evidence>
<accession>A0A8C0WMN4</accession>
<reference evidence="17" key="1">
    <citation type="submission" date="2023-09" db="UniProtKB">
        <authorList>
            <consortium name="Ensembl"/>
        </authorList>
    </citation>
    <scope>IDENTIFICATION</scope>
</reference>
<evidence type="ECO:0000256" key="4">
    <source>
        <dbReference type="ARBA" id="ARBA00008372"/>
    </source>
</evidence>
<keyword evidence="7" id="KW-0963">Cytoplasm</keyword>
<dbReference type="InterPro" id="IPR014789">
    <property type="entry name" value="PolyA-riboNase_RNA-binding"/>
</dbReference>
<dbReference type="EC" id="3.1.13.4" evidence="5"/>
<evidence type="ECO:0000256" key="6">
    <source>
        <dbReference type="ARBA" id="ARBA00015918"/>
    </source>
</evidence>
<evidence type="ECO:0000256" key="11">
    <source>
        <dbReference type="ARBA" id="ARBA00022839"/>
    </source>
</evidence>
<dbReference type="PANTHER" id="PTHR15092">
    <property type="entry name" value="POLY A -SPECIFIC RIBONUCLEASE/TARGET OF EGR1, MEMBER 1"/>
    <property type="match status" value="1"/>
</dbReference>
<dbReference type="InterPro" id="IPR012677">
    <property type="entry name" value="Nucleotide-bd_a/b_plait_sf"/>
</dbReference>
<keyword evidence="10" id="KW-0378">Hydrolase</keyword>
<evidence type="ECO:0000256" key="7">
    <source>
        <dbReference type="ARBA" id="ARBA00022490"/>
    </source>
</evidence>
<evidence type="ECO:0000256" key="2">
    <source>
        <dbReference type="ARBA" id="ARBA00004123"/>
    </source>
</evidence>
<dbReference type="GO" id="GO:1990431">
    <property type="term" value="P:priRNA 3'-end processing"/>
    <property type="evidence" value="ECO:0007669"/>
    <property type="project" value="TreeGrafter"/>
</dbReference>
<evidence type="ECO:0000256" key="12">
    <source>
        <dbReference type="ARBA" id="ARBA00022884"/>
    </source>
</evidence>
<dbReference type="AlphaFoldDB" id="A0A8C0WMN4"/>
<dbReference type="GO" id="GO:0005634">
    <property type="term" value="C:nucleus"/>
    <property type="evidence" value="ECO:0007669"/>
    <property type="project" value="UniProtKB-SubCell"/>
</dbReference>
<dbReference type="InterPro" id="IPR051181">
    <property type="entry name" value="CAF1_poly(A)_ribonucleases"/>
</dbReference>
<evidence type="ECO:0000256" key="8">
    <source>
        <dbReference type="ARBA" id="ARBA00022722"/>
    </source>
</evidence>
<evidence type="ECO:0000256" key="14">
    <source>
        <dbReference type="ARBA" id="ARBA00031923"/>
    </source>
</evidence>
<dbReference type="GO" id="GO:0003723">
    <property type="term" value="F:RNA binding"/>
    <property type="evidence" value="ECO:0007669"/>
    <property type="project" value="UniProtKB-KW"/>
</dbReference>
<feature type="domain" description="Poly(A)-specific ribonuclease RNA-binding" evidence="16">
    <location>
        <begin position="24"/>
        <end position="97"/>
    </location>
</feature>
<keyword evidence="8" id="KW-0540">Nuclease</keyword>
<evidence type="ECO:0000256" key="13">
    <source>
        <dbReference type="ARBA" id="ARBA00023242"/>
    </source>
</evidence>
<keyword evidence="13" id="KW-0539">Nucleus</keyword>
<dbReference type="FunFam" id="3.30.70.330:FF:000196">
    <property type="entry name" value="Poly(A)-specific ribonuclease PARN"/>
    <property type="match status" value="1"/>
</dbReference>
<dbReference type="PANTHER" id="PTHR15092:SF44">
    <property type="entry name" value="POLY(A)-SPECIFIC RIBONUCLEASE PARN"/>
    <property type="match status" value="1"/>
</dbReference>
<evidence type="ECO:0000256" key="3">
    <source>
        <dbReference type="ARBA" id="ARBA00004496"/>
    </source>
</evidence>
<sequence length="221" mass="24574">SRGIHNSSTSYSGLSPSHVCLVVQPKRDHVLHVTFPKEWKTSDLYQLFSAFGNIQISWIDDTSAFVSLSQPQLVQIAVNTSKYAESYRIQTYAEYVGKKQEEKQIKRKWTEDSWQGMEGKQPSTQSLSHGLQNHNYHTNSFSATSTAGKRNLSTGPGQAGLEDGVSGEISDSELEQTDSCAESLSEGRKKAKKLKRMKKELSLAGSRADSPAKLFEVPDTW</sequence>
<name>A0A8C0WMN4_CASCN</name>
<dbReference type="GO" id="GO:0005737">
    <property type="term" value="C:cytoplasm"/>
    <property type="evidence" value="ECO:0007669"/>
    <property type="project" value="UniProtKB-SubCell"/>
</dbReference>
<dbReference type="GO" id="GO:1990432">
    <property type="term" value="P:siRNA 3'-end processing"/>
    <property type="evidence" value="ECO:0007669"/>
    <property type="project" value="TreeGrafter"/>
</dbReference>
<dbReference type="SUPFAM" id="SSF54928">
    <property type="entry name" value="RNA-binding domain, RBD"/>
    <property type="match status" value="1"/>
</dbReference>